<dbReference type="Gene3D" id="3.40.50.720">
    <property type="entry name" value="NAD(P)-binding Rossmann-like Domain"/>
    <property type="match status" value="1"/>
</dbReference>
<evidence type="ECO:0000313" key="8">
    <source>
        <dbReference type="EMBL" id="MDR6232562.1"/>
    </source>
</evidence>
<evidence type="ECO:0000259" key="7">
    <source>
        <dbReference type="Pfam" id="PF04321"/>
    </source>
</evidence>
<evidence type="ECO:0000256" key="3">
    <source>
        <dbReference type="ARBA" id="ARBA00012929"/>
    </source>
</evidence>
<dbReference type="GO" id="GO:0005829">
    <property type="term" value="C:cytosol"/>
    <property type="evidence" value="ECO:0007669"/>
    <property type="project" value="TreeGrafter"/>
</dbReference>
<dbReference type="CDD" id="cd05254">
    <property type="entry name" value="dTDP_HR_like_SDR_e"/>
    <property type="match status" value="1"/>
</dbReference>
<feature type="domain" description="RmlD-like substrate binding" evidence="7">
    <location>
        <begin position="1"/>
        <end position="283"/>
    </location>
</feature>
<comment type="similarity">
    <text evidence="2 6">Belongs to the dTDP-4-dehydrorhamnose reductase family.</text>
</comment>
<dbReference type="PANTHER" id="PTHR10491">
    <property type="entry name" value="DTDP-4-DEHYDRORHAMNOSE REDUCTASE"/>
    <property type="match status" value="1"/>
</dbReference>
<reference evidence="8" key="1">
    <citation type="submission" date="2023-08" db="EMBL/GenBank/DDBJ databases">
        <title>Functional and genomic diversity of the sorghum phyllosphere microbiome.</title>
        <authorList>
            <person name="Shade A."/>
        </authorList>
    </citation>
    <scope>NUCLEOTIDE SEQUENCE</scope>
    <source>
        <strain evidence="8">SORGH_AS_0201</strain>
    </source>
</reference>
<dbReference type="EC" id="1.1.1.133" evidence="3 6"/>
<evidence type="ECO:0000313" key="9">
    <source>
        <dbReference type="Proteomes" id="UP001268036"/>
    </source>
</evidence>
<comment type="function">
    <text evidence="6">Catalyzes the reduction of dTDP-6-deoxy-L-lyxo-4-hexulose to yield dTDP-L-rhamnose.</text>
</comment>
<proteinExistence type="inferred from homology"/>
<dbReference type="RefSeq" id="WP_309754411.1">
    <property type="nucleotide sequence ID" value="NZ_JAVJAF010000001.1"/>
</dbReference>
<name>A0AAJ2BGU3_9PSED</name>
<dbReference type="GO" id="GO:0008831">
    <property type="term" value="F:dTDP-4-dehydrorhamnose reductase activity"/>
    <property type="evidence" value="ECO:0007669"/>
    <property type="project" value="UniProtKB-EC"/>
</dbReference>
<dbReference type="GO" id="GO:0019305">
    <property type="term" value="P:dTDP-rhamnose biosynthetic process"/>
    <property type="evidence" value="ECO:0007669"/>
    <property type="project" value="TreeGrafter"/>
</dbReference>
<dbReference type="InterPro" id="IPR005913">
    <property type="entry name" value="dTDP_dehydrorham_reduct"/>
</dbReference>
<dbReference type="Pfam" id="PF04321">
    <property type="entry name" value="RmlD_sub_bind"/>
    <property type="match status" value="1"/>
</dbReference>
<dbReference type="InterPro" id="IPR036291">
    <property type="entry name" value="NAD(P)-bd_dom_sf"/>
</dbReference>
<comment type="catalytic activity">
    <reaction evidence="5 6">
        <text>dTDP-beta-L-rhamnose + NADP(+) = dTDP-4-dehydro-beta-L-rhamnose + NADPH + H(+)</text>
        <dbReference type="Rhea" id="RHEA:21796"/>
        <dbReference type="ChEBI" id="CHEBI:15378"/>
        <dbReference type="ChEBI" id="CHEBI:57510"/>
        <dbReference type="ChEBI" id="CHEBI:57783"/>
        <dbReference type="ChEBI" id="CHEBI:58349"/>
        <dbReference type="ChEBI" id="CHEBI:62830"/>
        <dbReference type="EC" id="1.1.1.133"/>
    </reaction>
</comment>
<accession>A0AAJ2BGU3</accession>
<evidence type="ECO:0000256" key="5">
    <source>
        <dbReference type="ARBA" id="ARBA00048200"/>
    </source>
</evidence>
<comment type="cofactor">
    <cofactor evidence="6">
        <name>Mg(2+)</name>
        <dbReference type="ChEBI" id="CHEBI:18420"/>
    </cofactor>
    <text evidence="6">Binds 1 Mg(2+) ion per monomer.</text>
</comment>
<evidence type="ECO:0000256" key="1">
    <source>
        <dbReference type="ARBA" id="ARBA00004781"/>
    </source>
</evidence>
<dbReference type="Gene3D" id="3.90.25.10">
    <property type="entry name" value="UDP-galactose 4-epimerase, domain 1"/>
    <property type="match status" value="1"/>
</dbReference>
<organism evidence="8 9">
    <name type="scientific">Pseudomonas oryzihabitans</name>
    <dbReference type="NCBI Taxonomy" id="47885"/>
    <lineage>
        <taxon>Bacteria</taxon>
        <taxon>Pseudomonadati</taxon>
        <taxon>Pseudomonadota</taxon>
        <taxon>Gammaproteobacteria</taxon>
        <taxon>Pseudomonadales</taxon>
        <taxon>Pseudomonadaceae</taxon>
        <taxon>Pseudomonas</taxon>
    </lineage>
</organism>
<gene>
    <name evidence="8" type="ORF">QE440_000303</name>
</gene>
<evidence type="ECO:0000256" key="6">
    <source>
        <dbReference type="RuleBase" id="RU364082"/>
    </source>
</evidence>
<dbReference type="AlphaFoldDB" id="A0AAJ2BGU3"/>
<dbReference type="NCBIfam" id="TIGR01214">
    <property type="entry name" value="rmlD"/>
    <property type="match status" value="1"/>
</dbReference>
<dbReference type="SUPFAM" id="SSF51735">
    <property type="entry name" value="NAD(P)-binding Rossmann-fold domains"/>
    <property type="match status" value="1"/>
</dbReference>
<dbReference type="EMBL" id="JAVJAF010000001">
    <property type="protein sequence ID" value="MDR6232562.1"/>
    <property type="molecule type" value="Genomic_DNA"/>
</dbReference>
<keyword evidence="6 8" id="KW-0560">Oxidoreductase</keyword>
<protein>
    <recommendedName>
        <fullName evidence="4 6">dTDP-4-dehydrorhamnose reductase</fullName>
        <ecNumber evidence="3 6">1.1.1.133</ecNumber>
    </recommendedName>
</protein>
<dbReference type="InterPro" id="IPR029903">
    <property type="entry name" value="RmlD-like-bd"/>
</dbReference>
<dbReference type="PANTHER" id="PTHR10491:SF4">
    <property type="entry name" value="METHIONINE ADENOSYLTRANSFERASE 2 SUBUNIT BETA"/>
    <property type="match status" value="1"/>
</dbReference>
<evidence type="ECO:0000256" key="4">
    <source>
        <dbReference type="ARBA" id="ARBA00017099"/>
    </source>
</evidence>
<dbReference type="Proteomes" id="UP001268036">
    <property type="component" value="Unassembled WGS sequence"/>
</dbReference>
<comment type="caution">
    <text evidence="8">The sequence shown here is derived from an EMBL/GenBank/DDBJ whole genome shotgun (WGS) entry which is preliminary data.</text>
</comment>
<comment type="pathway">
    <text evidence="1 6">Carbohydrate biosynthesis; dTDP-L-rhamnose biosynthesis.</text>
</comment>
<keyword evidence="6" id="KW-0521">NADP</keyword>
<sequence>MNIVIIGRSGQVSRALQREFASTHQLTVIGQAELDLAKTSHLRAALETLTADLIINAAAYTAVDQAEDDAETATAINTEAPRILAEWARDRGIPFVHYSTDYVFDGMGRQPYTEGCAPAPLSVYGRSKLAGEQAVLASGGRALVLRTSWVYSHDGQCFFNTMRRLLAERDELHVVDDQQGAPTWAPTIARATRHLVERLSEQPELGGLYHLTNAGQTSWYGFAEAIAECLANRGELRARLYPTTTRNYPTPATRPLYSRLDCSKAQAVLPFALPDWREDFDRCWMLFERDESPR</sequence>
<evidence type="ECO:0000256" key="2">
    <source>
        <dbReference type="ARBA" id="ARBA00010944"/>
    </source>
</evidence>